<accession>A0ABV9RSP5</accession>
<dbReference type="EMBL" id="JBHSIS010000002">
    <property type="protein sequence ID" value="MFC4851982.1"/>
    <property type="molecule type" value="Genomic_DNA"/>
</dbReference>
<name>A0ABV9RSP5_9PSEU</name>
<proteinExistence type="predicted"/>
<dbReference type="RefSeq" id="WP_378053273.1">
    <property type="nucleotide sequence ID" value="NZ_JBHSIS010000002.1"/>
</dbReference>
<dbReference type="SUPFAM" id="SSF53850">
    <property type="entry name" value="Periplasmic binding protein-like II"/>
    <property type="match status" value="1"/>
</dbReference>
<protein>
    <submittedName>
        <fullName evidence="2">Substrate-binding and VWA domain-containing protein</fullName>
    </submittedName>
</protein>
<comment type="caution">
    <text evidence="2">The sequence shown here is derived from an EMBL/GenBank/DDBJ whole genome shotgun (WGS) entry which is preliminary data.</text>
</comment>
<keyword evidence="3" id="KW-1185">Reference proteome</keyword>
<dbReference type="Pfam" id="PF00092">
    <property type="entry name" value="VWA"/>
    <property type="match status" value="1"/>
</dbReference>
<evidence type="ECO:0000313" key="3">
    <source>
        <dbReference type="Proteomes" id="UP001595859"/>
    </source>
</evidence>
<organism evidence="2 3">
    <name type="scientific">Actinophytocola glycyrrhizae</name>
    <dbReference type="NCBI Taxonomy" id="2044873"/>
    <lineage>
        <taxon>Bacteria</taxon>
        <taxon>Bacillati</taxon>
        <taxon>Actinomycetota</taxon>
        <taxon>Actinomycetes</taxon>
        <taxon>Pseudonocardiales</taxon>
        <taxon>Pseudonocardiaceae</taxon>
    </lineage>
</organism>
<dbReference type="Proteomes" id="UP001595859">
    <property type="component" value="Unassembled WGS sequence"/>
</dbReference>
<evidence type="ECO:0000259" key="1">
    <source>
        <dbReference type="PROSITE" id="PS50234"/>
    </source>
</evidence>
<dbReference type="PROSITE" id="PS50234">
    <property type="entry name" value="VWFA"/>
    <property type="match status" value="1"/>
</dbReference>
<dbReference type="SUPFAM" id="SSF53300">
    <property type="entry name" value="vWA-like"/>
    <property type="match status" value="1"/>
</dbReference>
<dbReference type="InterPro" id="IPR002035">
    <property type="entry name" value="VWF_A"/>
</dbReference>
<evidence type="ECO:0000313" key="2">
    <source>
        <dbReference type="EMBL" id="MFC4851982.1"/>
    </source>
</evidence>
<feature type="domain" description="VWFA" evidence="1">
    <location>
        <begin position="290"/>
        <end position="482"/>
    </location>
</feature>
<dbReference type="InterPro" id="IPR036465">
    <property type="entry name" value="vWFA_dom_sf"/>
</dbReference>
<dbReference type="SMART" id="SM00327">
    <property type="entry name" value="VWA"/>
    <property type="match status" value="1"/>
</dbReference>
<reference evidence="3" key="1">
    <citation type="journal article" date="2019" name="Int. J. Syst. Evol. Microbiol.">
        <title>The Global Catalogue of Microorganisms (GCM) 10K type strain sequencing project: providing services to taxonomists for standard genome sequencing and annotation.</title>
        <authorList>
            <consortium name="The Broad Institute Genomics Platform"/>
            <consortium name="The Broad Institute Genome Sequencing Center for Infectious Disease"/>
            <person name="Wu L."/>
            <person name="Ma J."/>
        </authorList>
    </citation>
    <scope>NUCLEOTIDE SEQUENCE [LARGE SCALE GENOMIC DNA]</scope>
    <source>
        <strain evidence="3">ZS-22-S1</strain>
    </source>
</reference>
<dbReference type="Gene3D" id="3.40.50.410">
    <property type="entry name" value="von Willebrand factor, type A domain"/>
    <property type="match status" value="1"/>
</dbReference>
<gene>
    <name evidence="2" type="ORF">ACFPCV_00600</name>
</gene>
<dbReference type="Pfam" id="PF13531">
    <property type="entry name" value="SBP_bac_11"/>
    <property type="match status" value="1"/>
</dbReference>
<sequence length="494" mass="52487">MLRRPPVVLGTLLVLTVALWIGYPHVDFSSADCTRTLRVTASPEIAPVVEAAADRMGDACARVLVTPQESSATADALAEPRARQPDVWIPESTVWLQRTQARRAWELPVGGTSVASSPVVLGVTKPVADRLGAPLTWARVLVPDVRAGLPDPVQDPVGLSALLGVRALPSATMVLRGLSQHTVRSGDGVFDRLAAFPLSEHDLLTHDGAALVAVPADVPVPALDYPYTVMPRSAERDLAQRLLAVLLDPDTKPSLTANHLRAPDSAVAVPDTDVADEMLNQWAAINLSGRLSILMDVSGSMAQSVPGTGLDRMGVTVAATEAGFGIVKPTTKVGVTLFSTNLDGDRDHEELLPMRTVAEHRETGALDRLRAVRAIPDGATGLYDSTAAIYRTAREQWEPGRLNVVVVMTDGRNEDADGIDLETLLADLRALQDPRRPLPMIAIGIGPDASLDELTTMTTATGGRAFTAPDPTALPEIFYTALSGMLCQPPLCTP</sequence>